<dbReference type="GO" id="GO:0016787">
    <property type="term" value="F:hydrolase activity"/>
    <property type="evidence" value="ECO:0007669"/>
    <property type="project" value="UniProtKB-KW"/>
</dbReference>
<keyword evidence="4" id="KW-1185">Reference proteome</keyword>
<organism evidence="3 4">
    <name type="scientific">Triplophysa rosa</name>
    <name type="common">Cave loach</name>
    <dbReference type="NCBI Taxonomy" id="992332"/>
    <lineage>
        <taxon>Eukaryota</taxon>
        <taxon>Metazoa</taxon>
        <taxon>Chordata</taxon>
        <taxon>Craniata</taxon>
        <taxon>Vertebrata</taxon>
        <taxon>Euteleostomi</taxon>
        <taxon>Actinopterygii</taxon>
        <taxon>Neopterygii</taxon>
        <taxon>Teleostei</taxon>
        <taxon>Ostariophysi</taxon>
        <taxon>Cypriniformes</taxon>
        <taxon>Nemacheilidae</taxon>
        <taxon>Triplophysa</taxon>
    </lineage>
</organism>
<evidence type="ECO:0000313" key="4">
    <source>
        <dbReference type="Proteomes" id="UP001059041"/>
    </source>
</evidence>
<gene>
    <name evidence="3" type="ORF">IRJ41_009107</name>
</gene>
<protein>
    <submittedName>
        <fullName evidence="3">Fatty-acid amide hydrolase 2-A</fullName>
    </submittedName>
</protein>
<evidence type="ECO:0000256" key="1">
    <source>
        <dbReference type="ARBA" id="ARBA00009199"/>
    </source>
</evidence>
<keyword evidence="3" id="KW-0378">Hydrolase</keyword>
<sequence>MALTRFERFLGRLLRAVVWMLFAVFKLFAPQQGHGGVSRLPSITNPLLLIPAMQLARKIRRKEVTSVEVVQAYIDRIQEVNPLINAMVKDRFSAAVQEAAQVDKLIEEETGGEDVLEDRLPLLGVPITVKEAFALQGMPNSTGLLTRKDIVSGVDAPSVALLKRAGAIPLGVTNCSELCMWLESHNHLYGITNNPYNLERIAGGSSGGEGSILGAGASVIGIGSDIGGSIRIPCFFNGIFGHKPSVGIVSNDGQYPPASGLQMGFLTTGPMCRYAEDLIPMLSIMGGPNAQKLSLSAEVDLKKLRFFSVPHNGGSPLVSPVDAELLQAQKTVCR</sequence>
<comment type="similarity">
    <text evidence="1">Belongs to the amidase family.</text>
</comment>
<dbReference type="Pfam" id="PF01425">
    <property type="entry name" value="Amidase"/>
    <property type="match status" value="1"/>
</dbReference>
<comment type="caution">
    <text evidence="3">The sequence shown here is derived from an EMBL/GenBank/DDBJ whole genome shotgun (WGS) entry which is preliminary data.</text>
</comment>
<dbReference type="AlphaFoldDB" id="A0A9W7WZE0"/>
<dbReference type="InterPro" id="IPR036928">
    <property type="entry name" value="AS_sf"/>
</dbReference>
<dbReference type="PANTHER" id="PTHR43372">
    <property type="entry name" value="FATTY-ACID AMIDE HYDROLASE"/>
    <property type="match status" value="1"/>
</dbReference>
<dbReference type="Proteomes" id="UP001059041">
    <property type="component" value="Linkage Group LG4"/>
</dbReference>
<feature type="domain" description="Amidase" evidence="2">
    <location>
        <begin position="68"/>
        <end position="294"/>
    </location>
</feature>
<evidence type="ECO:0000313" key="3">
    <source>
        <dbReference type="EMBL" id="KAI7810995.1"/>
    </source>
</evidence>
<dbReference type="PROSITE" id="PS00571">
    <property type="entry name" value="AMIDASES"/>
    <property type="match status" value="1"/>
</dbReference>
<dbReference type="GO" id="GO:0012505">
    <property type="term" value="C:endomembrane system"/>
    <property type="evidence" value="ECO:0007669"/>
    <property type="project" value="TreeGrafter"/>
</dbReference>
<dbReference type="InterPro" id="IPR052739">
    <property type="entry name" value="FAAH2"/>
</dbReference>
<name>A0A9W7WZE0_TRIRA</name>
<accession>A0A9W7WZE0</accession>
<dbReference type="SUPFAM" id="SSF75304">
    <property type="entry name" value="Amidase signature (AS) enzymes"/>
    <property type="match status" value="1"/>
</dbReference>
<dbReference type="InterPro" id="IPR020556">
    <property type="entry name" value="Amidase_CS"/>
</dbReference>
<proteinExistence type="inferred from homology"/>
<dbReference type="PANTHER" id="PTHR43372:SF4">
    <property type="entry name" value="FATTY-ACID AMIDE HYDROLASE 2"/>
    <property type="match status" value="1"/>
</dbReference>
<dbReference type="EMBL" id="JAFHDT010000004">
    <property type="protein sequence ID" value="KAI7810995.1"/>
    <property type="molecule type" value="Genomic_DNA"/>
</dbReference>
<evidence type="ECO:0000259" key="2">
    <source>
        <dbReference type="Pfam" id="PF01425"/>
    </source>
</evidence>
<dbReference type="InterPro" id="IPR023631">
    <property type="entry name" value="Amidase_dom"/>
</dbReference>
<dbReference type="Gene3D" id="3.90.1300.10">
    <property type="entry name" value="Amidase signature (AS) domain"/>
    <property type="match status" value="1"/>
</dbReference>
<reference evidence="3" key="1">
    <citation type="submission" date="2021-02" db="EMBL/GenBank/DDBJ databases">
        <title>Comparative genomics reveals that relaxation of natural selection precedes convergent phenotypic evolution of cavefish.</title>
        <authorList>
            <person name="Peng Z."/>
        </authorList>
    </citation>
    <scope>NUCLEOTIDE SEQUENCE</scope>
    <source>
        <tissue evidence="3">Muscle</tissue>
    </source>
</reference>